<dbReference type="GO" id="GO:0005886">
    <property type="term" value="C:plasma membrane"/>
    <property type="evidence" value="ECO:0007669"/>
    <property type="project" value="UniProtKB-SubCell"/>
</dbReference>
<reference evidence="9" key="1">
    <citation type="submission" date="2015-01" db="EMBL/GenBank/DDBJ databases">
        <authorList>
            <person name="Durling Mikael"/>
        </authorList>
    </citation>
    <scope>NUCLEOTIDE SEQUENCE</scope>
</reference>
<evidence type="ECO:0000256" key="2">
    <source>
        <dbReference type="ARBA" id="ARBA00022448"/>
    </source>
</evidence>
<dbReference type="PANTHER" id="PTHR30574">
    <property type="entry name" value="INNER MEMBRANE PROTEIN YEDE"/>
    <property type="match status" value="1"/>
</dbReference>
<evidence type="ECO:0008006" key="10">
    <source>
        <dbReference type="Google" id="ProtNLM"/>
    </source>
</evidence>
<accession>A0A0B7KIF8</accession>
<evidence type="ECO:0000256" key="6">
    <source>
        <dbReference type="ARBA" id="ARBA00022989"/>
    </source>
</evidence>
<dbReference type="EMBL" id="CDPU01000044">
    <property type="protein sequence ID" value="CEO54660.1"/>
    <property type="molecule type" value="Genomic_DNA"/>
</dbReference>
<gene>
    <name evidence="9" type="ORF">BN869_000010718_1</name>
</gene>
<sequence>MASFISGAAFGAAMFAAGFHHPSVIVAQLKFENFHMIQAFLTATATSAIVYTIAEKLNYTHLKPRSNSPLGLFAKYDGNIVGGGLLGAGMALSASCPGTLIIQAGAGVGTSVFSLSGAILGGIAWTGFLGKLINRRAKNADLKSDAVPVGDHIGLSRTATLVALETVFTSIILLTTLYTPAAPEPRLLGAIGGLLIGSAQAFSILTRRSMVGVSSFYDEAGQLFWWILSGFKASSKPTSLRNTLFATGMFSGVWLLAKVAPTLVGEVVVETSPLLATLGAFLMIIGARTAGGCTSGHGISGISLLSTSSMITIASAFGVGAVVAASLS</sequence>
<feature type="transmembrane region" description="Helical" evidence="8">
    <location>
        <begin position="161"/>
        <end position="181"/>
    </location>
</feature>
<evidence type="ECO:0000256" key="7">
    <source>
        <dbReference type="ARBA" id="ARBA00023136"/>
    </source>
</evidence>
<feature type="transmembrane region" description="Helical" evidence="8">
    <location>
        <begin position="272"/>
        <end position="290"/>
    </location>
</feature>
<keyword evidence="4" id="KW-0997">Cell inner membrane</keyword>
<dbReference type="Pfam" id="PF04143">
    <property type="entry name" value="Sulf_transp"/>
    <property type="match status" value="1"/>
</dbReference>
<dbReference type="PANTHER" id="PTHR30574:SF1">
    <property type="entry name" value="SULPHUR TRANSPORT DOMAIN-CONTAINING PROTEIN"/>
    <property type="match status" value="1"/>
</dbReference>
<keyword evidence="7 8" id="KW-0472">Membrane</keyword>
<comment type="subcellular location">
    <subcellularLocation>
        <location evidence="1">Cell inner membrane</location>
        <topology evidence="1">Multi-pass membrane protein</topology>
    </subcellularLocation>
</comment>
<feature type="transmembrane region" description="Helical" evidence="8">
    <location>
        <begin position="37"/>
        <end position="59"/>
    </location>
</feature>
<keyword evidence="6 8" id="KW-1133">Transmembrane helix</keyword>
<feature type="transmembrane region" description="Helical" evidence="8">
    <location>
        <begin position="80"/>
        <end position="106"/>
    </location>
</feature>
<keyword evidence="2" id="KW-0813">Transport</keyword>
<evidence type="ECO:0000313" key="9">
    <source>
        <dbReference type="EMBL" id="CEO54660.1"/>
    </source>
</evidence>
<proteinExistence type="predicted"/>
<keyword evidence="3" id="KW-1003">Cell membrane</keyword>
<evidence type="ECO:0000256" key="3">
    <source>
        <dbReference type="ARBA" id="ARBA00022475"/>
    </source>
</evidence>
<dbReference type="InterPro" id="IPR007272">
    <property type="entry name" value="Sulf_transp_TsuA/YedE"/>
</dbReference>
<evidence type="ECO:0000256" key="5">
    <source>
        <dbReference type="ARBA" id="ARBA00022692"/>
    </source>
</evidence>
<keyword evidence="5 8" id="KW-0812">Transmembrane</keyword>
<evidence type="ECO:0000256" key="4">
    <source>
        <dbReference type="ARBA" id="ARBA00022519"/>
    </source>
</evidence>
<feature type="transmembrane region" description="Helical" evidence="8">
    <location>
        <begin position="187"/>
        <end position="205"/>
    </location>
</feature>
<name>A0A0B7KIF8_BIOOC</name>
<evidence type="ECO:0000256" key="1">
    <source>
        <dbReference type="ARBA" id="ARBA00004429"/>
    </source>
</evidence>
<evidence type="ECO:0000256" key="8">
    <source>
        <dbReference type="SAM" id="Phobius"/>
    </source>
</evidence>
<feature type="transmembrane region" description="Helical" evidence="8">
    <location>
        <begin position="112"/>
        <end position="133"/>
    </location>
</feature>
<feature type="transmembrane region" description="Helical" evidence="8">
    <location>
        <begin position="302"/>
        <end position="327"/>
    </location>
</feature>
<protein>
    <recommendedName>
        <fullName evidence="10">Sulphur transport domain-containing protein</fullName>
    </recommendedName>
</protein>
<feature type="transmembrane region" description="Helical" evidence="8">
    <location>
        <begin position="242"/>
        <end position="260"/>
    </location>
</feature>
<organism evidence="9">
    <name type="scientific">Bionectria ochroleuca</name>
    <name type="common">Gliocladium roseum</name>
    <dbReference type="NCBI Taxonomy" id="29856"/>
    <lineage>
        <taxon>Eukaryota</taxon>
        <taxon>Fungi</taxon>
        <taxon>Dikarya</taxon>
        <taxon>Ascomycota</taxon>
        <taxon>Pezizomycotina</taxon>
        <taxon>Sordariomycetes</taxon>
        <taxon>Hypocreomycetidae</taxon>
        <taxon>Hypocreales</taxon>
        <taxon>Bionectriaceae</taxon>
        <taxon>Clonostachys</taxon>
    </lineage>
</organism>
<dbReference type="AlphaFoldDB" id="A0A0B7KIF8"/>